<accession>A0ABQ7EK47</accession>
<dbReference type="EMBL" id="QGKV02000299">
    <property type="protein sequence ID" value="KAF3597080.1"/>
    <property type="molecule type" value="Genomic_DNA"/>
</dbReference>
<feature type="compositionally biased region" description="Basic residues" evidence="1">
    <location>
        <begin position="174"/>
        <end position="187"/>
    </location>
</feature>
<dbReference type="Proteomes" id="UP000266723">
    <property type="component" value="Unassembled WGS sequence"/>
</dbReference>
<evidence type="ECO:0000256" key="1">
    <source>
        <dbReference type="SAM" id="MobiDB-lite"/>
    </source>
</evidence>
<feature type="region of interest" description="Disordered" evidence="1">
    <location>
        <begin position="153"/>
        <end position="207"/>
    </location>
</feature>
<keyword evidence="3" id="KW-1185">Reference proteome</keyword>
<gene>
    <name evidence="2" type="ORF">DY000_02022595</name>
</gene>
<evidence type="ECO:0000313" key="2">
    <source>
        <dbReference type="EMBL" id="KAF3597080.1"/>
    </source>
</evidence>
<proteinExistence type="predicted"/>
<organism evidence="2 3">
    <name type="scientific">Brassica cretica</name>
    <name type="common">Mustard</name>
    <dbReference type="NCBI Taxonomy" id="69181"/>
    <lineage>
        <taxon>Eukaryota</taxon>
        <taxon>Viridiplantae</taxon>
        <taxon>Streptophyta</taxon>
        <taxon>Embryophyta</taxon>
        <taxon>Tracheophyta</taxon>
        <taxon>Spermatophyta</taxon>
        <taxon>Magnoliopsida</taxon>
        <taxon>eudicotyledons</taxon>
        <taxon>Gunneridae</taxon>
        <taxon>Pentapetalae</taxon>
        <taxon>rosids</taxon>
        <taxon>malvids</taxon>
        <taxon>Brassicales</taxon>
        <taxon>Brassicaceae</taxon>
        <taxon>Brassiceae</taxon>
        <taxon>Brassica</taxon>
    </lineage>
</organism>
<protein>
    <recommendedName>
        <fullName evidence="4">BURP domain-containing protein</fullName>
    </recommendedName>
</protein>
<sequence length="207" mass="22800">MGIPLSHSPPLLNQMHISPLELLHRVPLLDFDLLQGNCSSMAASSLLSLPNVVISDMDKSLMTNIAVMTPVEILMDSVKAAEPFPSVVATSKTLAVVSSRLRGDQGDALHFDTIMLQKSMNIKYTLTLAFHVTAPLRSYPSLESELSKKLEITENAKEENDEEEEGSKAETSTTKKKKNKNKSKKKPHQTDLPTIPIVKFFPSGDFP</sequence>
<evidence type="ECO:0000313" key="3">
    <source>
        <dbReference type="Proteomes" id="UP000266723"/>
    </source>
</evidence>
<evidence type="ECO:0008006" key="4">
    <source>
        <dbReference type="Google" id="ProtNLM"/>
    </source>
</evidence>
<name>A0ABQ7EK47_BRACR</name>
<comment type="caution">
    <text evidence="2">The sequence shown here is derived from an EMBL/GenBank/DDBJ whole genome shotgun (WGS) entry which is preliminary data.</text>
</comment>
<reference evidence="2 3" key="1">
    <citation type="journal article" date="2020" name="BMC Genomics">
        <title>Intraspecific diversification of the crop wild relative Brassica cretica Lam. using demographic model selection.</title>
        <authorList>
            <person name="Kioukis A."/>
            <person name="Michalopoulou V.A."/>
            <person name="Briers L."/>
            <person name="Pirintsos S."/>
            <person name="Studholme D.J."/>
            <person name="Pavlidis P."/>
            <person name="Sarris P.F."/>
        </authorList>
    </citation>
    <scope>NUCLEOTIDE SEQUENCE [LARGE SCALE GENOMIC DNA]</scope>
    <source>
        <strain evidence="3">cv. PFS-1207/04</strain>
    </source>
</reference>